<accession>A0A090QP70</accession>
<evidence type="ECO:0000313" key="2">
    <source>
        <dbReference type="Proteomes" id="UP000029227"/>
    </source>
</evidence>
<dbReference type="EMBL" id="BBMN01000003">
    <property type="protein sequence ID" value="GAL04018.1"/>
    <property type="molecule type" value="Genomic_DNA"/>
</dbReference>
<evidence type="ECO:0000313" key="1">
    <source>
        <dbReference type="EMBL" id="GAL04018.1"/>
    </source>
</evidence>
<organism evidence="1 2">
    <name type="scientific">Photobacterium aphoticum</name>
    <dbReference type="NCBI Taxonomy" id="754436"/>
    <lineage>
        <taxon>Bacteria</taxon>
        <taxon>Pseudomonadati</taxon>
        <taxon>Pseudomonadota</taxon>
        <taxon>Gammaproteobacteria</taxon>
        <taxon>Vibrionales</taxon>
        <taxon>Vibrionaceae</taxon>
        <taxon>Photobacterium</taxon>
    </lineage>
</organism>
<sequence>MFAAFFVLRSLVLLHLASISLAYFAPLAVCSYNPLWRDCPYSLINGIEQACDAMADK</sequence>
<name>A0A090QP70_9GAMM</name>
<comment type="caution">
    <text evidence="1">The sequence shown here is derived from an EMBL/GenBank/DDBJ whole genome shotgun (WGS) entry which is preliminary data.</text>
</comment>
<dbReference type="STRING" id="754436.JCM19237_2169"/>
<gene>
    <name evidence="1" type="ORF">JCM19237_2169</name>
</gene>
<protein>
    <submittedName>
        <fullName evidence="1">Uncharacterized protein</fullName>
    </submittedName>
</protein>
<reference evidence="1 2" key="1">
    <citation type="journal article" date="2014" name="Genome Announc.">
        <title>Draft Genome Sequences of Two Vibrionaceae Species, Vibrio ponticus C121 and Photobacterium aphoticum C119, Isolated as Coral Reef Microbiota.</title>
        <authorList>
            <person name="Al-saari N."/>
            <person name="Meirelles P.M."/>
            <person name="Mino S."/>
            <person name="Suda W."/>
            <person name="Oshima K."/>
            <person name="Hattori M."/>
            <person name="Ohkuma M."/>
            <person name="Thompson F.L."/>
            <person name="Gomez-Gil B."/>
            <person name="Sawabe T."/>
            <person name="Sawabe T."/>
        </authorList>
    </citation>
    <scope>NUCLEOTIDE SEQUENCE [LARGE SCALE GENOMIC DNA]</scope>
    <source>
        <strain evidence="1 2">JCM 19237</strain>
    </source>
</reference>
<proteinExistence type="predicted"/>
<dbReference type="Proteomes" id="UP000029227">
    <property type="component" value="Unassembled WGS sequence"/>
</dbReference>
<dbReference type="AlphaFoldDB" id="A0A090QP70"/>